<dbReference type="AlphaFoldDB" id="A0A0L7LUH8"/>
<dbReference type="PANTHER" id="PTHR21505:SF12">
    <property type="entry name" value="MADF DOMAIN-CONTAINING PROTEIN-RELATED"/>
    <property type="match status" value="1"/>
</dbReference>
<evidence type="ECO:0000259" key="1">
    <source>
        <dbReference type="PROSITE" id="PS51029"/>
    </source>
</evidence>
<dbReference type="Proteomes" id="UP000037510">
    <property type="component" value="Unassembled WGS sequence"/>
</dbReference>
<dbReference type="PANTHER" id="PTHR21505">
    <property type="entry name" value="MADF DOMAIN-CONTAINING PROTEIN-RELATED"/>
    <property type="match status" value="1"/>
</dbReference>
<dbReference type="STRING" id="104452.A0A0L7LUH8"/>
<proteinExistence type="predicted"/>
<name>A0A0L7LUH8_OPEBR</name>
<evidence type="ECO:0000313" key="3">
    <source>
        <dbReference type="Proteomes" id="UP000037510"/>
    </source>
</evidence>
<comment type="caution">
    <text evidence="2">The sequence shown here is derived from an EMBL/GenBank/DDBJ whole genome shotgun (WGS) entry which is preliminary data.</text>
</comment>
<sequence length="219" mass="25745">MAPDTGDEWTEMKCIQLMREFRKQPILWDQKYPLFYKKKMKPGAWIEISKVLHMPPDSCRHKMVILMSSFRREKAKVGILDDEEDNEINIDVERTTTTGAAHLPVGNHKRLKKYSMENHEQDMRHTKTPKISVRDDSEMEVQFALGTQHRPTTSQHNEDEIKYFSNFIASKMMKYSEATKNAVQQAICEVIFKADQNYYEETPKEHFVRSQDDSLNQPS</sequence>
<accession>A0A0L7LUH8</accession>
<dbReference type="InterPro" id="IPR006578">
    <property type="entry name" value="MADF-dom"/>
</dbReference>
<feature type="non-terminal residue" evidence="2">
    <location>
        <position position="219"/>
    </location>
</feature>
<feature type="domain" description="MADF" evidence="1">
    <location>
        <begin position="16"/>
        <end position="104"/>
    </location>
</feature>
<evidence type="ECO:0000313" key="2">
    <source>
        <dbReference type="EMBL" id="KOB79102.1"/>
    </source>
</evidence>
<organism evidence="2 3">
    <name type="scientific">Operophtera brumata</name>
    <name type="common">Winter moth</name>
    <name type="synonym">Phalaena brumata</name>
    <dbReference type="NCBI Taxonomy" id="104452"/>
    <lineage>
        <taxon>Eukaryota</taxon>
        <taxon>Metazoa</taxon>
        <taxon>Ecdysozoa</taxon>
        <taxon>Arthropoda</taxon>
        <taxon>Hexapoda</taxon>
        <taxon>Insecta</taxon>
        <taxon>Pterygota</taxon>
        <taxon>Neoptera</taxon>
        <taxon>Endopterygota</taxon>
        <taxon>Lepidoptera</taxon>
        <taxon>Glossata</taxon>
        <taxon>Ditrysia</taxon>
        <taxon>Geometroidea</taxon>
        <taxon>Geometridae</taxon>
        <taxon>Larentiinae</taxon>
        <taxon>Operophtera</taxon>
    </lineage>
</organism>
<dbReference type="Pfam" id="PF10545">
    <property type="entry name" value="MADF_DNA_bdg"/>
    <property type="match status" value="1"/>
</dbReference>
<dbReference type="PROSITE" id="PS51029">
    <property type="entry name" value="MADF"/>
    <property type="match status" value="1"/>
</dbReference>
<protein>
    <recommendedName>
        <fullName evidence="1">MADF domain-containing protein</fullName>
    </recommendedName>
</protein>
<dbReference type="EMBL" id="JTDY01000061">
    <property type="protein sequence ID" value="KOB79102.1"/>
    <property type="molecule type" value="Genomic_DNA"/>
</dbReference>
<gene>
    <name evidence="2" type="ORF">OBRU01_01061</name>
</gene>
<reference evidence="2 3" key="1">
    <citation type="journal article" date="2015" name="Genome Biol. Evol.">
        <title>The genome of winter moth (Operophtera brumata) provides a genomic perspective on sexual dimorphism and phenology.</title>
        <authorList>
            <person name="Derks M.F."/>
            <person name="Smit S."/>
            <person name="Salis L."/>
            <person name="Schijlen E."/>
            <person name="Bossers A."/>
            <person name="Mateman C."/>
            <person name="Pijl A.S."/>
            <person name="de Ridder D."/>
            <person name="Groenen M.A."/>
            <person name="Visser M.E."/>
            <person name="Megens H.J."/>
        </authorList>
    </citation>
    <scope>NUCLEOTIDE SEQUENCE [LARGE SCALE GENOMIC DNA]</scope>
    <source>
        <strain evidence="2">WM2013NL</strain>
        <tissue evidence="2">Head and thorax</tissue>
    </source>
</reference>
<keyword evidence="3" id="KW-1185">Reference proteome</keyword>